<dbReference type="PROSITE" id="PS50088">
    <property type="entry name" value="ANK_REPEAT"/>
    <property type="match status" value="1"/>
</dbReference>
<evidence type="ECO:0000313" key="5">
    <source>
        <dbReference type="EMBL" id="OOQ90020.1"/>
    </source>
</evidence>
<dbReference type="Pfam" id="PF13637">
    <property type="entry name" value="Ank_4"/>
    <property type="match status" value="1"/>
</dbReference>
<reference evidence="6" key="1">
    <citation type="submission" date="2015-09" db="EMBL/GenBank/DDBJ databases">
        <authorList>
            <person name="Fill T.P."/>
            <person name="Baretta J.F."/>
            <person name="de Almeida L.G."/>
            <person name="Rocha M."/>
            <person name="de Souza D.H."/>
            <person name="Malavazi I."/>
            <person name="Cerdeira L.T."/>
            <person name="Hong H."/>
            <person name="Samborskyy M."/>
            <person name="de Vasconcelos A.T."/>
            <person name="Leadlay P."/>
            <person name="Rodrigues-Filho E."/>
        </authorList>
    </citation>
    <scope>NUCLEOTIDE SEQUENCE [LARGE SCALE GENOMIC DNA]</scope>
    <source>
        <strain evidence="6">LaBioMMi 136</strain>
    </source>
</reference>
<keyword evidence="2 3" id="KW-0040">ANK repeat</keyword>
<evidence type="ECO:0000256" key="3">
    <source>
        <dbReference type="PROSITE-ProRule" id="PRU00023"/>
    </source>
</evidence>
<sequence length="380" mass="42470">MLGRLFSTNGVTVLVCLGTLVTYSEDAAKEMALALRTMLSRVFRAWGSEQWLQVLWKLPKQKGEQDGATTQSEVYTILQRETEADQVRIVDWLKVDPQSILQTGRVVLSVNHGGSSSFHEALWSFRSAGVPQVVLPPWADCYDFANRAEYLVISRWGNKSAKPRWKADELSSILVDVLLGPDAEAMKTRKLFVPDLFRTASQYGHESIVKLLLATFGPIGVGDTDVDDQTPLGWAAKNGHEEVVRVLLETGQVDINKELGWRKRTPFDYAMQNGHFGVAKLLFDAGRKDEALKDQKTQTFLHWAVSKRNEELVTFLLETGQVDVNARDDLGETPIFCALQAGYPKMAKLSLETGRVDACLASDQKPICLSQMKRLVNELL</sequence>
<dbReference type="SUPFAM" id="SSF53756">
    <property type="entry name" value="UDP-Glycosyltransferase/glycogen phosphorylase"/>
    <property type="match status" value="1"/>
</dbReference>
<feature type="signal peptide" evidence="4">
    <location>
        <begin position="1"/>
        <end position="18"/>
    </location>
</feature>
<dbReference type="Pfam" id="PF12796">
    <property type="entry name" value="Ank_2"/>
    <property type="match status" value="1"/>
</dbReference>
<evidence type="ECO:0000256" key="4">
    <source>
        <dbReference type="SAM" id="SignalP"/>
    </source>
</evidence>
<dbReference type="InterPro" id="IPR036770">
    <property type="entry name" value="Ankyrin_rpt-contain_sf"/>
</dbReference>
<gene>
    <name evidence="5" type="ORF">PEBR_05968</name>
</gene>
<dbReference type="EMBL" id="LJBN01000100">
    <property type="protein sequence ID" value="OOQ90020.1"/>
    <property type="molecule type" value="Genomic_DNA"/>
</dbReference>
<dbReference type="PROSITE" id="PS50297">
    <property type="entry name" value="ANK_REP_REGION"/>
    <property type="match status" value="1"/>
</dbReference>
<dbReference type="Proteomes" id="UP000190744">
    <property type="component" value="Unassembled WGS sequence"/>
</dbReference>
<dbReference type="SUPFAM" id="SSF48403">
    <property type="entry name" value="Ankyrin repeat"/>
    <property type="match status" value="1"/>
</dbReference>
<dbReference type="SMART" id="SM00248">
    <property type="entry name" value="ANK"/>
    <property type="match status" value="4"/>
</dbReference>
<feature type="chain" id="PRO_5011983938" evidence="4">
    <location>
        <begin position="19"/>
        <end position="380"/>
    </location>
</feature>
<feature type="repeat" description="ANK" evidence="3">
    <location>
        <begin position="227"/>
        <end position="251"/>
    </location>
</feature>
<organism evidence="5 6">
    <name type="scientific">Penicillium brasilianum</name>
    <dbReference type="NCBI Taxonomy" id="104259"/>
    <lineage>
        <taxon>Eukaryota</taxon>
        <taxon>Fungi</taxon>
        <taxon>Dikarya</taxon>
        <taxon>Ascomycota</taxon>
        <taxon>Pezizomycotina</taxon>
        <taxon>Eurotiomycetes</taxon>
        <taxon>Eurotiomycetidae</taxon>
        <taxon>Eurotiales</taxon>
        <taxon>Aspergillaceae</taxon>
        <taxon>Penicillium</taxon>
    </lineage>
</organism>
<proteinExistence type="predicted"/>
<dbReference type="AlphaFoldDB" id="A0A1S9RXH3"/>
<dbReference type="PANTHER" id="PTHR24198">
    <property type="entry name" value="ANKYRIN REPEAT AND PROTEIN KINASE DOMAIN-CONTAINING PROTEIN"/>
    <property type="match status" value="1"/>
</dbReference>
<name>A0A1S9RXH3_PENBI</name>
<keyword evidence="4" id="KW-0732">Signal</keyword>
<evidence type="ECO:0000256" key="2">
    <source>
        <dbReference type="ARBA" id="ARBA00023043"/>
    </source>
</evidence>
<dbReference type="Gene3D" id="1.25.40.20">
    <property type="entry name" value="Ankyrin repeat-containing domain"/>
    <property type="match status" value="2"/>
</dbReference>
<evidence type="ECO:0000313" key="6">
    <source>
        <dbReference type="Proteomes" id="UP000190744"/>
    </source>
</evidence>
<dbReference type="PANTHER" id="PTHR24198:SF165">
    <property type="entry name" value="ANKYRIN REPEAT-CONTAINING PROTEIN-RELATED"/>
    <property type="match status" value="1"/>
</dbReference>
<dbReference type="InterPro" id="IPR002110">
    <property type="entry name" value="Ankyrin_rpt"/>
</dbReference>
<protein>
    <submittedName>
        <fullName evidence="5">Uncharacterized protein</fullName>
    </submittedName>
</protein>
<accession>A0A1S9RXH3</accession>
<evidence type="ECO:0000256" key="1">
    <source>
        <dbReference type="ARBA" id="ARBA00022737"/>
    </source>
</evidence>
<keyword evidence="1" id="KW-0677">Repeat</keyword>
<dbReference type="Gene3D" id="3.40.50.2000">
    <property type="entry name" value="Glycogen Phosphorylase B"/>
    <property type="match status" value="1"/>
</dbReference>
<comment type="caution">
    <text evidence="5">The sequence shown here is derived from an EMBL/GenBank/DDBJ whole genome shotgun (WGS) entry which is preliminary data.</text>
</comment>